<reference evidence="1" key="3">
    <citation type="submission" date="2025-08" db="UniProtKB">
        <authorList>
            <consortium name="Ensembl"/>
        </authorList>
    </citation>
    <scope>IDENTIFICATION</scope>
</reference>
<reference evidence="1" key="2">
    <citation type="journal article" date="2008" name="Genome Biol.">
        <title>Improved genome assembly and evidence-based global gene model set for the chordate Ciona intestinalis: new insight into intron and operon populations.</title>
        <authorList>
            <person name="Satou Y."/>
            <person name="Mineta K."/>
            <person name="Ogasawara M."/>
            <person name="Sasakura Y."/>
            <person name="Shoguchi E."/>
            <person name="Ueno K."/>
            <person name="Yamada L."/>
            <person name="Matsumoto J."/>
            <person name="Wasserscheid J."/>
            <person name="Dewar K."/>
            <person name="Wiley G.B."/>
            <person name="Macmil S.L."/>
            <person name="Roe B.A."/>
            <person name="Zeller R.W."/>
            <person name="Hastings K.E."/>
            <person name="Lemaire P."/>
            <person name="Lindquist E."/>
            <person name="Endo T."/>
            <person name="Hotta K."/>
            <person name="Inaba K."/>
        </authorList>
    </citation>
    <scope>NUCLEOTIDE SEQUENCE [LARGE SCALE GENOMIC DNA]</scope>
    <source>
        <strain evidence="1">wild type</strain>
    </source>
</reference>
<reference evidence="1" key="4">
    <citation type="submission" date="2025-09" db="UniProtKB">
        <authorList>
            <consortium name="Ensembl"/>
        </authorList>
    </citation>
    <scope>IDENTIFICATION</scope>
</reference>
<name>H2XL51_CIOIN</name>
<dbReference type="EMBL" id="EAAA01002621">
    <property type="status" value="NOT_ANNOTATED_CDS"/>
    <property type="molecule type" value="Genomic_DNA"/>
</dbReference>
<evidence type="ECO:0000313" key="2">
    <source>
        <dbReference type="Proteomes" id="UP000008144"/>
    </source>
</evidence>
<dbReference type="InParanoid" id="H2XL51"/>
<organism evidence="1 2">
    <name type="scientific">Ciona intestinalis</name>
    <name type="common">Transparent sea squirt</name>
    <name type="synonym">Ascidia intestinalis</name>
    <dbReference type="NCBI Taxonomy" id="7719"/>
    <lineage>
        <taxon>Eukaryota</taxon>
        <taxon>Metazoa</taxon>
        <taxon>Chordata</taxon>
        <taxon>Tunicata</taxon>
        <taxon>Ascidiacea</taxon>
        <taxon>Phlebobranchia</taxon>
        <taxon>Cionidae</taxon>
        <taxon>Ciona</taxon>
    </lineage>
</organism>
<dbReference type="AlphaFoldDB" id="H2XL51"/>
<reference evidence="2" key="1">
    <citation type="journal article" date="2002" name="Science">
        <title>The draft genome of Ciona intestinalis: insights into chordate and vertebrate origins.</title>
        <authorList>
            <person name="Dehal P."/>
            <person name="Satou Y."/>
            <person name="Campbell R.K."/>
            <person name="Chapman J."/>
            <person name="Degnan B."/>
            <person name="De Tomaso A."/>
            <person name="Davidson B."/>
            <person name="Di Gregorio A."/>
            <person name="Gelpke M."/>
            <person name="Goodstein D.M."/>
            <person name="Harafuji N."/>
            <person name="Hastings K.E."/>
            <person name="Ho I."/>
            <person name="Hotta K."/>
            <person name="Huang W."/>
            <person name="Kawashima T."/>
            <person name="Lemaire P."/>
            <person name="Martinez D."/>
            <person name="Meinertzhagen I.A."/>
            <person name="Necula S."/>
            <person name="Nonaka M."/>
            <person name="Putnam N."/>
            <person name="Rash S."/>
            <person name="Saiga H."/>
            <person name="Satake M."/>
            <person name="Terry A."/>
            <person name="Yamada L."/>
            <person name="Wang H.G."/>
            <person name="Awazu S."/>
            <person name="Azumi K."/>
            <person name="Boore J."/>
            <person name="Branno M."/>
            <person name="Chin-Bow S."/>
            <person name="DeSantis R."/>
            <person name="Doyle S."/>
            <person name="Francino P."/>
            <person name="Keys D.N."/>
            <person name="Haga S."/>
            <person name="Hayashi H."/>
            <person name="Hino K."/>
            <person name="Imai K.S."/>
            <person name="Inaba K."/>
            <person name="Kano S."/>
            <person name="Kobayashi K."/>
            <person name="Kobayashi M."/>
            <person name="Lee B.I."/>
            <person name="Makabe K.W."/>
            <person name="Manohar C."/>
            <person name="Matassi G."/>
            <person name="Medina M."/>
            <person name="Mochizuki Y."/>
            <person name="Mount S."/>
            <person name="Morishita T."/>
            <person name="Miura S."/>
            <person name="Nakayama A."/>
            <person name="Nishizaka S."/>
            <person name="Nomoto H."/>
            <person name="Ohta F."/>
            <person name="Oishi K."/>
            <person name="Rigoutsos I."/>
            <person name="Sano M."/>
            <person name="Sasaki A."/>
            <person name="Sasakura Y."/>
            <person name="Shoguchi E."/>
            <person name="Shin-i T."/>
            <person name="Spagnuolo A."/>
            <person name="Stainier D."/>
            <person name="Suzuki M.M."/>
            <person name="Tassy O."/>
            <person name="Takatori N."/>
            <person name="Tokuoka M."/>
            <person name="Yagi K."/>
            <person name="Yoshizaki F."/>
            <person name="Wada S."/>
            <person name="Zhang C."/>
            <person name="Hyatt P.D."/>
            <person name="Larimer F."/>
            <person name="Detter C."/>
            <person name="Doggett N."/>
            <person name="Glavina T."/>
            <person name="Hawkins T."/>
            <person name="Richardson P."/>
            <person name="Lucas S."/>
            <person name="Kohara Y."/>
            <person name="Levine M."/>
            <person name="Satoh N."/>
            <person name="Rokhsar D.S."/>
        </authorList>
    </citation>
    <scope>NUCLEOTIDE SEQUENCE [LARGE SCALE GENOMIC DNA]</scope>
</reference>
<sequence>MCNKKKRFKMLYSRMGEDGTVIRNPFF</sequence>
<dbReference type="Ensembl" id="ENSCINT00000034149.1">
    <property type="protein sequence ID" value="ENSCINP00000030383.1"/>
    <property type="gene ID" value="ENSCING00000022159.1"/>
</dbReference>
<dbReference type="Proteomes" id="UP000008144">
    <property type="component" value="Chromosome 8"/>
</dbReference>
<protein>
    <submittedName>
        <fullName evidence="1">Uncharacterized protein</fullName>
    </submittedName>
</protein>
<proteinExistence type="predicted"/>
<evidence type="ECO:0000313" key="1">
    <source>
        <dbReference type="Ensembl" id="ENSCINP00000030383.1"/>
    </source>
</evidence>
<dbReference type="HOGENOM" id="CLU_3416292_0_0_1"/>
<keyword evidence="2" id="KW-1185">Reference proteome</keyword>
<accession>H2XL51</accession>